<sequence length="309" mass="33870">MPLQSGICAQYKWRMSKNTIRQIIETRMPKDGMIDTGITGVQLFRATQAVPCAPAVYEPCVIAIVSGGKETVLDGERYVYDNSEYMCCPMSMPVEAGTPTASSENPLYGVYVALDQRLMTELTIEMETTGSRLPTTKGIARGIRLARWDHGFLDALLRLVQLGNNPTDTAVLGDARLRELYYAILKGEAGAFARQAFGPGNAIARSIAHVSSRLDEAVSIDEMAAHAGMSRAVFHRKFKQATTLSPIQFVKSMRLNNAAMKIAGGMTVSEAAMDVGYVSPSQFSREFKRMYGQSPRQWSDAHQLPAGML</sequence>
<dbReference type="EMBL" id="FXYE01000001">
    <property type="protein sequence ID" value="SMX31393.1"/>
    <property type="molecule type" value="Genomic_DNA"/>
</dbReference>
<keyword evidence="3" id="KW-0804">Transcription</keyword>
<dbReference type="InterPro" id="IPR018060">
    <property type="entry name" value="HTH_AraC"/>
</dbReference>
<organism evidence="5 6">
    <name type="scientific">Actibacterium lipolyticum</name>
    <dbReference type="NCBI Taxonomy" id="1524263"/>
    <lineage>
        <taxon>Bacteria</taxon>
        <taxon>Pseudomonadati</taxon>
        <taxon>Pseudomonadota</taxon>
        <taxon>Alphaproteobacteria</taxon>
        <taxon>Rhodobacterales</taxon>
        <taxon>Roseobacteraceae</taxon>
        <taxon>Actibacterium</taxon>
    </lineage>
</organism>
<dbReference type="GO" id="GO:0003700">
    <property type="term" value="F:DNA-binding transcription factor activity"/>
    <property type="evidence" value="ECO:0007669"/>
    <property type="project" value="InterPro"/>
</dbReference>
<dbReference type="PROSITE" id="PS01124">
    <property type="entry name" value="HTH_ARAC_FAMILY_2"/>
    <property type="match status" value="1"/>
</dbReference>
<dbReference type="Proteomes" id="UP000202922">
    <property type="component" value="Unassembled WGS sequence"/>
</dbReference>
<keyword evidence="2" id="KW-0238">DNA-binding</keyword>
<dbReference type="PANTHER" id="PTHR43436">
    <property type="entry name" value="ARAC-FAMILY TRANSCRIPTIONAL REGULATOR"/>
    <property type="match status" value="1"/>
</dbReference>
<protein>
    <submittedName>
        <fullName evidence="5">Regulatory protein SoxS</fullName>
    </submittedName>
</protein>
<dbReference type="PANTHER" id="PTHR43436:SF1">
    <property type="entry name" value="TRANSCRIPTIONAL REGULATORY PROTEIN"/>
    <property type="match status" value="1"/>
</dbReference>
<dbReference type="Pfam" id="PF12833">
    <property type="entry name" value="HTH_18"/>
    <property type="match status" value="1"/>
</dbReference>
<dbReference type="GO" id="GO:0043565">
    <property type="term" value="F:sequence-specific DNA binding"/>
    <property type="evidence" value="ECO:0007669"/>
    <property type="project" value="InterPro"/>
</dbReference>
<evidence type="ECO:0000313" key="6">
    <source>
        <dbReference type="Proteomes" id="UP000202922"/>
    </source>
</evidence>
<dbReference type="InterPro" id="IPR018062">
    <property type="entry name" value="HTH_AraC-typ_CS"/>
</dbReference>
<dbReference type="SUPFAM" id="SSF46689">
    <property type="entry name" value="Homeodomain-like"/>
    <property type="match status" value="2"/>
</dbReference>
<evidence type="ECO:0000259" key="4">
    <source>
        <dbReference type="PROSITE" id="PS01124"/>
    </source>
</evidence>
<evidence type="ECO:0000313" key="5">
    <source>
        <dbReference type="EMBL" id="SMX31393.1"/>
    </source>
</evidence>
<evidence type="ECO:0000256" key="1">
    <source>
        <dbReference type="ARBA" id="ARBA00023015"/>
    </source>
</evidence>
<dbReference type="Pfam" id="PF06719">
    <property type="entry name" value="AraC_N"/>
    <property type="match status" value="1"/>
</dbReference>
<dbReference type="InterPro" id="IPR020449">
    <property type="entry name" value="Tscrpt_reg_AraC-type_HTH"/>
</dbReference>
<name>A0A238JLV1_9RHOB</name>
<dbReference type="SMART" id="SM00342">
    <property type="entry name" value="HTH_ARAC"/>
    <property type="match status" value="1"/>
</dbReference>
<keyword evidence="1" id="KW-0805">Transcription regulation</keyword>
<gene>
    <name evidence="5" type="primary">soxS</name>
    <name evidence="5" type="ORF">COL8621_00424</name>
</gene>
<dbReference type="InterPro" id="IPR009594">
    <property type="entry name" value="Tscrpt_reg_HTH_AraC_N"/>
</dbReference>
<evidence type="ECO:0000256" key="2">
    <source>
        <dbReference type="ARBA" id="ARBA00023125"/>
    </source>
</evidence>
<reference evidence="6" key="1">
    <citation type="submission" date="2017-05" db="EMBL/GenBank/DDBJ databases">
        <authorList>
            <person name="Rodrigo-Torres L."/>
            <person name="Arahal R. D."/>
            <person name="Lucena T."/>
        </authorList>
    </citation>
    <scope>NUCLEOTIDE SEQUENCE [LARGE SCALE GENOMIC DNA]</scope>
    <source>
        <strain evidence="6">CECT 8621</strain>
    </source>
</reference>
<dbReference type="Gene3D" id="1.10.10.60">
    <property type="entry name" value="Homeodomain-like"/>
    <property type="match status" value="1"/>
</dbReference>
<dbReference type="InterPro" id="IPR009057">
    <property type="entry name" value="Homeodomain-like_sf"/>
</dbReference>
<dbReference type="PROSITE" id="PS00041">
    <property type="entry name" value="HTH_ARAC_FAMILY_1"/>
    <property type="match status" value="1"/>
</dbReference>
<dbReference type="PRINTS" id="PR00032">
    <property type="entry name" value="HTHARAC"/>
</dbReference>
<dbReference type="AlphaFoldDB" id="A0A238JLV1"/>
<evidence type="ECO:0000256" key="3">
    <source>
        <dbReference type="ARBA" id="ARBA00023163"/>
    </source>
</evidence>
<proteinExistence type="predicted"/>
<keyword evidence="6" id="KW-1185">Reference proteome</keyword>
<accession>A0A238JLV1</accession>
<feature type="domain" description="HTH araC/xylS-type" evidence="4">
    <location>
        <begin position="204"/>
        <end position="301"/>
    </location>
</feature>